<name>A0A6C0DAR7_9ZZZZ</name>
<protein>
    <submittedName>
        <fullName evidence="1">Uncharacterized protein</fullName>
    </submittedName>
</protein>
<evidence type="ECO:0000313" key="1">
    <source>
        <dbReference type="EMBL" id="QHT14086.1"/>
    </source>
</evidence>
<reference evidence="1" key="1">
    <citation type="journal article" date="2020" name="Nature">
        <title>Giant virus diversity and host interactions through global metagenomics.</title>
        <authorList>
            <person name="Schulz F."/>
            <person name="Roux S."/>
            <person name="Paez-Espino D."/>
            <person name="Jungbluth S."/>
            <person name="Walsh D.A."/>
            <person name="Denef V.J."/>
            <person name="McMahon K.D."/>
            <person name="Konstantinidis K.T."/>
            <person name="Eloe-Fadrosh E.A."/>
            <person name="Kyrpides N.C."/>
            <person name="Woyke T."/>
        </authorList>
    </citation>
    <scope>NUCLEOTIDE SEQUENCE</scope>
    <source>
        <strain evidence="1">GVMAG-M-3300023174-134</strain>
    </source>
</reference>
<proteinExistence type="predicted"/>
<dbReference type="AlphaFoldDB" id="A0A6C0DAR7"/>
<organism evidence="1">
    <name type="scientific">viral metagenome</name>
    <dbReference type="NCBI Taxonomy" id="1070528"/>
    <lineage>
        <taxon>unclassified sequences</taxon>
        <taxon>metagenomes</taxon>
        <taxon>organismal metagenomes</taxon>
    </lineage>
</organism>
<accession>A0A6C0DAR7</accession>
<sequence length="343" mass="38701">MPNLLNSTTICDQRKLLQLFNKPLPRYNPISPYPKYSEFQLNMRRKAEILRYSSNTSSSQTNSLTRKEKWAKLANAKNNKIVYCPNDLALPTLSSSCDVPGPITVLYYDNTVPLYNFASNTSAYAVDNTSETNNFSYKFVDNIDIPINNESTIATLYIQNNENTPIHKFSIETPIAFFIKGNNINKIQPYDLQILLSSISLITYYSGQETLVFDDPPTYQFSTMNSPINLTLSPPSSSNPFSFSAFVYAGILKISNINLYTEPGFIYDIKLSFNSTITTSNTSNSSILNNTYISMYSNLTENIYNNIITSGGKPFNNTNPYNCIINRGISNDSYIKPILKSNY</sequence>
<dbReference type="EMBL" id="MN739578">
    <property type="protein sequence ID" value="QHT14086.1"/>
    <property type="molecule type" value="Genomic_DNA"/>
</dbReference>